<protein>
    <submittedName>
        <fullName evidence="1">Uncharacterized protein</fullName>
    </submittedName>
</protein>
<sequence>MIFDEFVLHNSLTLSANLELVEVSTTSVLPLADSQITELRAQLALRNYLISTGTLGNAITNSIDNDLLQAACQALIDVYLAYDNAIRVSEAGSELVDDPLIEPQLQTTLSTAIEAVKGSASFGSSLTSTGACYDLFVDAESALTAANTENATTITLAALTDTLQIKISDMGTALDNLTEAITGGEVDNWSVIKSQFALATA</sequence>
<comment type="caution">
    <text evidence="1">The sequence shown here is derived from an EMBL/GenBank/DDBJ whole genome shotgun (WGS) entry which is preliminary data.</text>
</comment>
<dbReference type="EMBL" id="QXHD01000004">
    <property type="protein sequence ID" value="NEZ59855.1"/>
    <property type="molecule type" value="Genomic_DNA"/>
</dbReference>
<accession>A0A6M0RUC5</accession>
<keyword evidence="2" id="KW-1185">Reference proteome</keyword>
<name>A0A6M0RUC5_9CYAN</name>
<gene>
    <name evidence="1" type="ORF">DXZ20_30280</name>
</gene>
<evidence type="ECO:0000313" key="1">
    <source>
        <dbReference type="EMBL" id="NEZ59855.1"/>
    </source>
</evidence>
<evidence type="ECO:0000313" key="2">
    <source>
        <dbReference type="Proteomes" id="UP000481033"/>
    </source>
</evidence>
<dbReference type="AlphaFoldDB" id="A0A6M0RUC5"/>
<organism evidence="1 2">
    <name type="scientific">Adonisia turfae CCMR0081</name>
    <dbReference type="NCBI Taxonomy" id="2292702"/>
    <lineage>
        <taxon>Bacteria</taxon>
        <taxon>Bacillati</taxon>
        <taxon>Cyanobacteriota</taxon>
        <taxon>Adonisia</taxon>
        <taxon>Adonisia turfae</taxon>
    </lineage>
</organism>
<dbReference type="Proteomes" id="UP000481033">
    <property type="component" value="Unassembled WGS sequence"/>
</dbReference>
<proteinExistence type="predicted"/>
<reference evidence="1 2" key="1">
    <citation type="journal article" date="2020" name="Microb. Ecol.">
        <title>Ecogenomics of the Marine Benthic Filamentous Cyanobacterium Adonisia.</title>
        <authorList>
            <person name="Walter J.M."/>
            <person name="Coutinho F.H."/>
            <person name="Leomil L."/>
            <person name="Hargreaves P.I."/>
            <person name="Campeao M.E."/>
            <person name="Vieira V.V."/>
            <person name="Silva B.S."/>
            <person name="Fistarol G.O."/>
            <person name="Salomon P.S."/>
            <person name="Sawabe T."/>
            <person name="Mino S."/>
            <person name="Hosokawa M."/>
            <person name="Miyashita H."/>
            <person name="Maruyama F."/>
            <person name="van Verk M.C."/>
            <person name="Dutilh B.E."/>
            <person name="Thompson C.C."/>
            <person name="Thompson F.L."/>
        </authorList>
    </citation>
    <scope>NUCLEOTIDE SEQUENCE [LARGE SCALE GENOMIC DNA]</scope>
    <source>
        <strain evidence="1 2">CCMR0081</strain>
    </source>
</reference>